<keyword evidence="1" id="KW-0547">Nucleotide-binding</keyword>
<dbReference type="GO" id="GO:0004674">
    <property type="term" value="F:protein serine/threonine kinase activity"/>
    <property type="evidence" value="ECO:0007669"/>
    <property type="project" value="TreeGrafter"/>
</dbReference>
<dbReference type="OMA" id="ICNERSP"/>
<name>A0A803MJA8_CHEQI</name>
<accession>A0A803MJA8</accession>
<dbReference type="Gramene" id="AUR62030354-RA">
    <property type="protein sequence ID" value="AUR62030354-RA:cds"/>
    <property type="gene ID" value="AUR62030354"/>
</dbReference>
<dbReference type="GO" id="GO:0005886">
    <property type="term" value="C:plasma membrane"/>
    <property type="evidence" value="ECO:0007669"/>
    <property type="project" value="TreeGrafter"/>
</dbReference>
<protein>
    <recommendedName>
        <fullName evidence="3">Protein kinase domain-containing protein</fullName>
    </recommendedName>
</protein>
<proteinExistence type="predicted"/>
<keyword evidence="2" id="KW-0067">ATP-binding</keyword>
<evidence type="ECO:0000256" key="1">
    <source>
        <dbReference type="ARBA" id="ARBA00022741"/>
    </source>
</evidence>
<dbReference type="SUPFAM" id="SSF56112">
    <property type="entry name" value="Protein kinase-like (PK-like)"/>
    <property type="match status" value="1"/>
</dbReference>
<dbReference type="PANTHER" id="PTHR27005">
    <property type="entry name" value="WALL-ASSOCIATED RECEPTOR KINASE-LIKE 21"/>
    <property type="match status" value="1"/>
</dbReference>
<dbReference type="Gene3D" id="1.10.510.10">
    <property type="entry name" value="Transferase(Phosphotransferase) domain 1"/>
    <property type="match status" value="1"/>
</dbReference>
<sequence>MVLGTRGYLDPEYMQTGELTDKSDVYSFGLVLLELLTREKVISNTRPEAEKFLAIHFLLKMKEGRLLDILDINIVSKDTIEEIQHMIKGEERPTMKEVAMELETIKRKGSRDSHPWNDDRSIQEDCESFVDENIISD</sequence>
<feature type="domain" description="Protein kinase" evidence="3">
    <location>
        <begin position="1"/>
        <end position="117"/>
    </location>
</feature>
<evidence type="ECO:0000256" key="2">
    <source>
        <dbReference type="ARBA" id="ARBA00022840"/>
    </source>
</evidence>
<evidence type="ECO:0000313" key="4">
    <source>
        <dbReference type="EnsemblPlants" id="AUR62030354-RA:cds"/>
    </source>
</evidence>
<dbReference type="GO" id="GO:0005524">
    <property type="term" value="F:ATP binding"/>
    <property type="evidence" value="ECO:0007669"/>
    <property type="project" value="UniProtKB-KW"/>
</dbReference>
<reference evidence="4" key="2">
    <citation type="submission" date="2021-03" db="UniProtKB">
        <authorList>
            <consortium name="EnsemblPlants"/>
        </authorList>
    </citation>
    <scope>IDENTIFICATION</scope>
</reference>
<dbReference type="AlphaFoldDB" id="A0A803MJA8"/>
<dbReference type="PROSITE" id="PS50011">
    <property type="entry name" value="PROTEIN_KINASE_DOM"/>
    <property type="match status" value="1"/>
</dbReference>
<reference evidence="4" key="1">
    <citation type="journal article" date="2017" name="Nature">
        <title>The genome of Chenopodium quinoa.</title>
        <authorList>
            <person name="Jarvis D.E."/>
            <person name="Ho Y.S."/>
            <person name="Lightfoot D.J."/>
            <person name="Schmoeckel S.M."/>
            <person name="Li B."/>
            <person name="Borm T.J.A."/>
            <person name="Ohyanagi H."/>
            <person name="Mineta K."/>
            <person name="Michell C.T."/>
            <person name="Saber N."/>
            <person name="Kharbatia N.M."/>
            <person name="Rupper R.R."/>
            <person name="Sharp A.R."/>
            <person name="Dally N."/>
            <person name="Boughton B.A."/>
            <person name="Woo Y.H."/>
            <person name="Gao G."/>
            <person name="Schijlen E.G.W.M."/>
            <person name="Guo X."/>
            <person name="Momin A.A."/>
            <person name="Negrao S."/>
            <person name="Al-Babili S."/>
            <person name="Gehring C."/>
            <person name="Roessner U."/>
            <person name="Jung C."/>
            <person name="Murphy K."/>
            <person name="Arold S.T."/>
            <person name="Gojobori T."/>
            <person name="van der Linden C.G."/>
            <person name="van Loo E.N."/>
            <person name="Jellen E.N."/>
            <person name="Maughan P.J."/>
            <person name="Tester M."/>
        </authorList>
    </citation>
    <scope>NUCLEOTIDE SEQUENCE [LARGE SCALE GENOMIC DNA]</scope>
    <source>
        <strain evidence="4">cv. PI 614886</strain>
    </source>
</reference>
<dbReference type="EnsemblPlants" id="AUR62030354-RA">
    <property type="protein sequence ID" value="AUR62030354-RA:cds"/>
    <property type="gene ID" value="AUR62030354"/>
</dbReference>
<dbReference type="InterPro" id="IPR011009">
    <property type="entry name" value="Kinase-like_dom_sf"/>
</dbReference>
<evidence type="ECO:0000259" key="3">
    <source>
        <dbReference type="PROSITE" id="PS50011"/>
    </source>
</evidence>
<dbReference type="Pfam" id="PF00069">
    <property type="entry name" value="Pkinase"/>
    <property type="match status" value="1"/>
</dbReference>
<dbReference type="InterPro" id="IPR000719">
    <property type="entry name" value="Prot_kinase_dom"/>
</dbReference>
<evidence type="ECO:0000313" key="5">
    <source>
        <dbReference type="Proteomes" id="UP000596660"/>
    </source>
</evidence>
<dbReference type="Proteomes" id="UP000596660">
    <property type="component" value="Unplaced"/>
</dbReference>
<dbReference type="InterPro" id="IPR045274">
    <property type="entry name" value="WAK-like"/>
</dbReference>
<dbReference type="PANTHER" id="PTHR27005:SF468">
    <property type="entry name" value="OS01G0310500 PROTEIN"/>
    <property type="match status" value="1"/>
</dbReference>
<keyword evidence="5" id="KW-1185">Reference proteome</keyword>
<dbReference type="GO" id="GO:0007166">
    <property type="term" value="P:cell surface receptor signaling pathway"/>
    <property type="evidence" value="ECO:0007669"/>
    <property type="project" value="InterPro"/>
</dbReference>
<organism evidence="4 5">
    <name type="scientific">Chenopodium quinoa</name>
    <name type="common">Quinoa</name>
    <dbReference type="NCBI Taxonomy" id="63459"/>
    <lineage>
        <taxon>Eukaryota</taxon>
        <taxon>Viridiplantae</taxon>
        <taxon>Streptophyta</taxon>
        <taxon>Embryophyta</taxon>
        <taxon>Tracheophyta</taxon>
        <taxon>Spermatophyta</taxon>
        <taxon>Magnoliopsida</taxon>
        <taxon>eudicotyledons</taxon>
        <taxon>Gunneridae</taxon>
        <taxon>Pentapetalae</taxon>
        <taxon>Caryophyllales</taxon>
        <taxon>Chenopodiaceae</taxon>
        <taxon>Chenopodioideae</taxon>
        <taxon>Atripliceae</taxon>
        <taxon>Chenopodium</taxon>
    </lineage>
</organism>